<evidence type="ECO:0000313" key="3">
    <source>
        <dbReference type="Proteomes" id="UP000054321"/>
    </source>
</evidence>
<keyword evidence="1" id="KW-0732">Signal</keyword>
<gene>
    <name evidence="2" type="ORF">OIDMADRAFT_149385</name>
</gene>
<sequence length="148" mass="15517">MVATKSVLIAAASCAVLSEAKPVANIVKSIFKRENAIRGTNDIWAARDVTSEITQAFPQCEATLEKLPADKRPHYSEAAGSVTFVKVPKPCTSEVSALKGKEIDGTAFENKGDSIVISHANPAVLKVFTTHFGYAANAGAASPKSAAQ</sequence>
<evidence type="ECO:0000256" key="1">
    <source>
        <dbReference type="SAM" id="SignalP"/>
    </source>
</evidence>
<dbReference type="EMBL" id="KN832890">
    <property type="protein sequence ID" value="KIM94268.1"/>
    <property type="molecule type" value="Genomic_DNA"/>
</dbReference>
<name>A0A0C3C5V2_OIDMZ</name>
<reference evidence="3" key="2">
    <citation type="submission" date="2015-01" db="EMBL/GenBank/DDBJ databases">
        <title>Evolutionary Origins and Diversification of the Mycorrhizal Mutualists.</title>
        <authorList>
            <consortium name="DOE Joint Genome Institute"/>
            <consortium name="Mycorrhizal Genomics Consortium"/>
            <person name="Kohler A."/>
            <person name="Kuo A."/>
            <person name="Nagy L.G."/>
            <person name="Floudas D."/>
            <person name="Copeland A."/>
            <person name="Barry K.W."/>
            <person name="Cichocki N."/>
            <person name="Veneault-Fourrey C."/>
            <person name="LaButti K."/>
            <person name="Lindquist E.A."/>
            <person name="Lipzen A."/>
            <person name="Lundell T."/>
            <person name="Morin E."/>
            <person name="Murat C."/>
            <person name="Riley R."/>
            <person name="Ohm R."/>
            <person name="Sun H."/>
            <person name="Tunlid A."/>
            <person name="Henrissat B."/>
            <person name="Grigoriev I.V."/>
            <person name="Hibbett D.S."/>
            <person name="Martin F."/>
        </authorList>
    </citation>
    <scope>NUCLEOTIDE SEQUENCE [LARGE SCALE GENOMIC DNA]</scope>
    <source>
        <strain evidence="3">Zn</strain>
    </source>
</reference>
<feature type="chain" id="PRO_5002162135" evidence="1">
    <location>
        <begin position="21"/>
        <end position="148"/>
    </location>
</feature>
<evidence type="ECO:0000313" key="2">
    <source>
        <dbReference type="EMBL" id="KIM94268.1"/>
    </source>
</evidence>
<dbReference type="Proteomes" id="UP000054321">
    <property type="component" value="Unassembled WGS sequence"/>
</dbReference>
<protein>
    <submittedName>
        <fullName evidence="2">Uncharacterized protein</fullName>
    </submittedName>
</protein>
<dbReference type="InParanoid" id="A0A0C3C5V2"/>
<dbReference type="HOGENOM" id="CLU_1759340_0_0_1"/>
<keyword evidence="3" id="KW-1185">Reference proteome</keyword>
<proteinExistence type="predicted"/>
<dbReference type="AlphaFoldDB" id="A0A0C3C5V2"/>
<reference evidence="2 3" key="1">
    <citation type="submission" date="2014-04" db="EMBL/GenBank/DDBJ databases">
        <authorList>
            <consortium name="DOE Joint Genome Institute"/>
            <person name="Kuo A."/>
            <person name="Martino E."/>
            <person name="Perotto S."/>
            <person name="Kohler A."/>
            <person name="Nagy L.G."/>
            <person name="Floudas D."/>
            <person name="Copeland A."/>
            <person name="Barry K.W."/>
            <person name="Cichocki N."/>
            <person name="Veneault-Fourrey C."/>
            <person name="LaButti K."/>
            <person name="Lindquist E.A."/>
            <person name="Lipzen A."/>
            <person name="Lundell T."/>
            <person name="Morin E."/>
            <person name="Murat C."/>
            <person name="Sun H."/>
            <person name="Tunlid A."/>
            <person name="Henrissat B."/>
            <person name="Grigoriev I.V."/>
            <person name="Hibbett D.S."/>
            <person name="Martin F."/>
            <person name="Nordberg H.P."/>
            <person name="Cantor M.N."/>
            <person name="Hua S.X."/>
        </authorList>
    </citation>
    <scope>NUCLEOTIDE SEQUENCE [LARGE SCALE GENOMIC DNA]</scope>
    <source>
        <strain evidence="2 3">Zn</strain>
    </source>
</reference>
<organism evidence="2 3">
    <name type="scientific">Oidiodendron maius (strain Zn)</name>
    <dbReference type="NCBI Taxonomy" id="913774"/>
    <lineage>
        <taxon>Eukaryota</taxon>
        <taxon>Fungi</taxon>
        <taxon>Dikarya</taxon>
        <taxon>Ascomycota</taxon>
        <taxon>Pezizomycotina</taxon>
        <taxon>Leotiomycetes</taxon>
        <taxon>Leotiomycetes incertae sedis</taxon>
        <taxon>Myxotrichaceae</taxon>
        <taxon>Oidiodendron</taxon>
    </lineage>
</organism>
<feature type="signal peptide" evidence="1">
    <location>
        <begin position="1"/>
        <end position="20"/>
    </location>
</feature>
<accession>A0A0C3C5V2</accession>